<evidence type="ECO:0000259" key="2">
    <source>
        <dbReference type="Pfam" id="PF01232"/>
    </source>
</evidence>
<name>A0A1H8ZEJ5_9HYPH</name>
<reference evidence="4 5" key="1">
    <citation type="submission" date="2016-10" db="EMBL/GenBank/DDBJ databases">
        <authorList>
            <person name="de Groot N.N."/>
        </authorList>
    </citation>
    <scope>NUCLEOTIDE SEQUENCE [LARGE SCALE GENOMIC DNA]</scope>
    <source>
        <strain evidence="4 5">A52C2</strain>
    </source>
</reference>
<gene>
    <name evidence="4" type="ORF">SAMN05216548_101130</name>
</gene>
<dbReference type="PANTHER" id="PTHR43362:SF1">
    <property type="entry name" value="MANNITOL DEHYDROGENASE 2-RELATED"/>
    <property type="match status" value="1"/>
</dbReference>
<keyword evidence="5" id="KW-1185">Reference proteome</keyword>
<dbReference type="Gene3D" id="3.40.50.720">
    <property type="entry name" value="NAD(P)-binding Rossmann-like Domain"/>
    <property type="match status" value="1"/>
</dbReference>
<evidence type="ECO:0000259" key="3">
    <source>
        <dbReference type="Pfam" id="PF08125"/>
    </source>
</evidence>
<dbReference type="PANTHER" id="PTHR43362">
    <property type="entry name" value="MANNITOL DEHYDROGENASE DSF1-RELATED"/>
    <property type="match status" value="1"/>
</dbReference>
<accession>A0A1H8ZEJ5</accession>
<feature type="domain" description="Mannitol dehydrogenase C-terminal" evidence="3">
    <location>
        <begin position="291"/>
        <end position="483"/>
    </location>
</feature>
<dbReference type="InterPro" id="IPR013131">
    <property type="entry name" value="Mannitol_DH_N"/>
</dbReference>
<dbReference type="STRING" id="1855383.SAMN05216548_101130"/>
<keyword evidence="1" id="KW-0560">Oxidoreductase</keyword>
<dbReference type="AlphaFoldDB" id="A0A1H8ZEJ5"/>
<evidence type="ECO:0000313" key="5">
    <source>
        <dbReference type="Proteomes" id="UP000199647"/>
    </source>
</evidence>
<dbReference type="InterPro" id="IPR036291">
    <property type="entry name" value="NAD(P)-bd_dom_sf"/>
</dbReference>
<dbReference type="Proteomes" id="UP000199647">
    <property type="component" value="Unassembled WGS sequence"/>
</dbReference>
<sequence length="509" mass="54559">MTVMTPLRDELNAGSLAGLPAHVQRPGYDRSAVKTGIVHLGIGAFHRAHQAAYTDDVLASGDLRWGIVGASLRRGDTRDALAPQNGLYTVAIRSGEGEDLRVIGSIGDVLVAPEGPDRLLAQMTAPSVAIVSLTVTEKGYCHDPATGELDEKHPDIVHDLAHPDQPRSAIGFLAAAILRRRMHGLPPFTVLSCDNLPSNGRTVHRILKRFAELVSPDFGAYVASEIACPDTMVDRIVPATTEEDRDRIRSELGVADAWPIMTEPFSQWVIEDNFPSGRPAWEKFGATLVEDVAPYEAMKLRLLNGSHSSLAYLGYLAGHQTVADAIRDPGIGAFVPALMNDAATTLQLPPGADVEGYKSSLIERFRNTALKHRTWQIAMDGSQKLPQRLLGTIRDLLAAGRPIDRPVLGVAAWMRYVAGTDEAGNPIDLRDPLAADLRQLADEAGLVADRLAPALFSVRAIFGTDLAEDSRFRDAVISALARIIEHGASAAAASAAAATGHLMGHGEHS</sequence>
<dbReference type="SUPFAM" id="SSF48179">
    <property type="entry name" value="6-phosphogluconate dehydrogenase C-terminal domain-like"/>
    <property type="match status" value="1"/>
</dbReference>
<dbReference type="InterPro" id="IPR013328">
    <property type="entry name" value="6PGD_dom2"/>
</dbReference>
<dbReference type="Pfam" id="PF08125">
    <property type="entry name" value="Mannitol_dh_C"/>
    <property type="match status" value="1"/>
</dbReference>
<feature type="domain" description="Mannitol dehydrogenase N-terminal" evidence="2">
    <location>
        <begin position="36"/>
        <end position="283"/>
    </location>
</feature>
<proteinExistence type="predicted"/>
<dbReference type="GO" id="GO:0016616">
    <property type="term" value="F:oxidoreductase activity, acting on the CH-OH group of donors, NAD or NADP as acceptor"/>
    <property type="evidence" value="ECO:0007669"/>
    <property type="project" value="TreeGrafter"/>
</dbReference>
<dbReference type="InterPro" id="IPR013118">
    <property type="entry name" value="Mannitol_DH_C"/>
</dbReference>
<evidence type="ECO:0000256" key="1">
    <source>
        <dbReference type="ARBA" id="ARBA00023002"/>
    </source>
</evidence>
<dbReference type="PRINTS" id="PR00084">
    <property type="entry name" value="MTLDHDRGNASE"/>
</dbReference>
<dbReference type="Gene3D" id="1.10.1040.10">
    <property type="entry name" value="N-(1-d-carboxylethyl)-l-norvaline Dehydrogenase, domain 2"/>
    <property type="match status" value="1"/>
</dbReference>
<dbReference type="SUPFAM" id="SSF51735">
    <property type="entry name" value="NAD(P)-binding Rossmann-fold domains"/>
    <property type="match status" value="1"/>
</dbReference>
<dbReference type="Pfam" id="PF01232">
    <property type="entry name" value="Mannitol_dh"/>
    <property type="match status" value="1"/>
</dbReference>
<protein>
    <submittedName>
        <fullName evidence="4">Fructuronate reductase</fullName>
    </submittedName>
</protein>
<dbReference type="InterPro" id="IPR050988">
    <property type="entry name" value="Mannitol_DH/Oxidoreductase"/>
</dbReference>
<organism evidence="4 5">
    <name type="scientific">Faunimonas pinastri</name>
    <dbReference type="NCBI Taxonomy" id="1855383"/>
    <lineage>
        <taxon>Bacteria</taxon>
        <taxon>Pseudomonadati</taxon>
        <taxon>Pseudomonadota</taxon>
        <taxon>Alphaproteobacteria</taxon>
        <taxon>Hyphomicrobiales</taxon>
        <taxon>Afifellaceae</taxon>
        <taxon>Faunimonas</taxon>
    </lineage>
</organism>
<dbReference type="InterPro" id="IPR000669">
    <property type="entry name" value="Mannitol_DH"/>
</dbReference>
<dbReference type="EMBL" id="FOFG01000001">
    <property type="protein sequence ID" value="SEP62792.1"/>
    <property type="molecule type" value="Genomic_DNA"/>
</dbReference>
<dbReference type="InterPro" id="IPR008927">
    <property type="entry name" value="6-PGluconate_DH-like_C_sf"/>
</dbReference>
<evidence type="ECO:0000313" key="4">
    <source>
        <dbReference type="EMBL" id="SEP62792.1"/>
    </source>
</evidence>